<name>A0A0Q3WVL8_9BACI</name>
<dbReference type="InterPro" id="IPR036388">
    <property type="entry name" value="WH-like_DNA-bd_sf"/>
</dbReference>
<reference evidence="12 13" key="1">
    <citation type="submission" date="2015-09" db="EMBL/GenBank/DDBJ databases">
        <title>Genome sequencing project for genomic taxonomy and phylogenomics of Bacillus-like bacteria.</title>
        <authorList>
            <person name="Liu B."/>
            <person name="Wang J."/>
            <person name="Zhu Y."/>
            <person name="Liu G."/>
            <person name="Chen Q."/>
            <person name="Chen Z."/>
            <person name="Lan J."/>
            <person name="Che J."/>
            <person name="Ge C."/>
            <person name="Shi H."/>
            <person name="Pan Z."/>
            <person name="Liu X."/>
        </authorList>
    </citation>
    <scope>NUCLEOTIDE SEQUENCE [LARGE SCALE GENOMIC DNA]</scope>
    <source>
        <strain evidence="12 13">LMG 18435</strain>
    </source>
</reference>
<dbReference type="InterPro" id="IPR051446">
    <property type="entry name" value="HTH_trans_reg/aminotransferase"/>
</dbReference>
<dbReference type="CDD" id="cd00609">
    <property type="entry name" value="AAT_like"/>
    <property type="match status" value="1"/>
</dbReference>
<comment type="subunit">
    <text evidence="4">Homodimer.</text>
</comment>
<dbReference type="SMART" id="SM00345">
    <property type="entry name" value="HTH_GNTR"/>
    <property type="match status" value="1"/>
</dbReference>
<dbReference type="CDD" id="cd07377">
    <property type="entry name" value="WHTH_GntR"/>
    <property type="match status" value="1"/>
</dbReference>
<evidence type="ECO:0000256" key="7">
    <source>
        <dbReference type="ARBA" id="ARBA00022898"/>
    </source>
</evidence>
<protein>
    <recommendedName>
        <fullName evidence="11">HTH gntR-type domain-containing protein</fullName>
    </recommendedName>
</protein>
<comment type="caution">
    <text evidence="12">The sequence shown here is derived from an EMBL/GenBank/DDBJ whole genome shotgun (WGS) entry which is preliminary data.</text>
</comment>
<evidence type="ECO:0000256" key="3">
    <source>
        <dbReference type="ARBA" id="ARBA00007441"/>
    </source>
</evidence>
<proteinExistence type="inferred from homology"/>
<comment type="similarity">
    <text evidence="3">Belongs to the class-I pyridoxal-phosphate-dependent aminotransferase family.</text>
</comment>
<keyword evidence="6" id="KW-0808">Transferase</keyword>
<dbReference type="Pfam" id="PF00392">
    <property type="entry name" value="GntR"/>
    <property type="match status" value="1"/>
</dbReference>
<evidence type="ECO:0000256" key="5">
    <source>
        <dbReference type="ARBA" id="ARBA00022576"/>
    </source>
</evidence>
<dbReference type="SUPFAM" id="SSF46785">
    <property type="entry name" value="Winged helix' DNA-binding domain"/>
    <property type="match status" value="1"/>
</dbReference>
<evidence type="ECO:0000259" key="11">
    <source>
        <dbReference type="PROSITE" id="PS50949"/>
    </source>
</evidence>
<dbReference type="PATRIC" id="fig|157838.3.peg.923"/>
<dbReference type="Proteomes" id="UP000051888">
    <property type="component" value="Unassembled WGS sequence"/>
</dbReference>
<comment type="similarity">
    <text evidence="2">In the C-terminal section; belongs to the class-I pyridoxal-phosphate-dependent aminotransferase family.</text>
</comment>
<evidence type="ECO:0000256" key="10">
    <source>
        <dbReference type="ARBA" id="ARBA00023163"/>
    </source>
</evidence>
<dbReference type="PROSITE" id="PS50949">
    <property type="entry name" value="HTH_GNTR"/>
    <property type="match status" value="1"/>
</dbReference>
<evidence type="ECO:0000313" key="13">
    <source>
        <dbReference type="Proteomes" id="UP000051888"/>
    </source>
</evidence>
<evidence type="ECO:0000256" key="2">
    <source>
        <dbReference type="ARBA" id="ARBA00005384"/>
    </source>
</evidence>
<dbReference type="GO" id="GO:0003700">
    <property type="term" value="F:DNA-binding transcription factor activity"/>
    <property type="evidence" value="ECO:0007669"/>
    <property type="project" value="InterPro"/>
</dbReference>
<evidence type="ECO:0000256" key="1">
    <source>
        <dbReference type="ARBA" id="ARBA00001933"/>
    </source>
</evidence>
<dbReference type="EMBL" id="LJJC01000004">
    <property type="protein sequence ID" value="KQL52789.1"/>
    <property type="molecule type" value="Genomic_DNA"/>
</dbReference>
<dbReference type="InterPro" id="IPR036390">
    <property type="entry name" value="WH_DNA-bd_sf"/>
</dbReference>
<evidence type="ECO:0000256" key="9">
    <source>
        <dbReference type="ARBA" id="ARBA00023125"/>
    </source>
</evidence>
<evidence type="ECO:0000313" key="12">
    <source>
        <dbReference type="EMBL" id="KQL52789.1"/>
    </source>
</evidence>
<evidence type="ECO:0000256" key="6">
    <source>
        <dbReference type="ARBA" id="ARBA00022679"/>
    </source>
</evidence>
<dbReference type="OrthoDB" id="9802328at2"/>
<dbReference type="InterPro" id="IPR015424">
    <property type="entry name" value="PyrdxlP-dep_Trfase"/>
</dbReference>
<dbReference type="RefSeq" id="WP_055738496.1">
    <property type="nucleotide sequence ID" value="NZ_JAAIWL010000015.1"/>
</dbReference>
<comment type="cofactor">
    <cofactor evidence="1">
        <name>pyridoxal 5'-phosphate</name>
        <dbReference type="ChEBI" id="CHEBI:597326"/>
    </cofactor>
</comment>
<dbReference type="Gene3D" id="3.40.640.10">
    <property type="entry name" value="Type I PLP-dependent aspartate aminotransferase-like (Major domain)"/>
    <property type="match status" value="1"/>
</dbReference>
<evidence type="ECO:0000256" key="4">
    <source>
        <dbReference type="ARBA" id="ARBA00011738"/>
    </source>
</evidence>
<keyword evidence="13" id="KW-1185">Reference proteome</keyword>
<dbReference type="GO" id="GO:0003677">
    <property type="term" value="F:DNA binding"/>
    <property type="evidence" value="ECO:0007669"/>
    <property type="project" value="UniProtKB-KW"/>
</dbReference>
<dbReference type="PANTHER" id="PTHR46577:SF2">
    <property type="entry name" value="TRANSCRIPTIONAL REGULATORY PROTEIN"/>
    <property type="match status" value="1"/>
</dbReference>
<evidence type="ECO:0000256" key="8">
    <source>
        <dbReference type="ARBA" id="ARBA00023015"/>
    </source>
</evidence>
<dbReference type="AlphaFoldDB" id="A0A0Q3WVL8"/>
<gene>
    <name evidence="12" type="ORF">AN964_04150</name>
</gene>
<accession>A0A0Q3WVL8</accession>
<dbReference type="GO" id="GO:0030170">
    <property type="term" value="F:pyridoxal phosphate binding"/>
    <property type="evidence" value="ECO:0007669"/>
    <property type="project" value="InterPro"/>
</dbReference>
<keyword evidence="5" id="KW-0032">Aminotransferase</keyword>
<keyword evidence="8" id="KW-0805">Transcription regulation</keyword>
<keyword evidence="9" id="KW-0238">DNA-binding</keyword>
<dbReference type="FunFam" id="3.40.640.10:FF:000053">
    <property type="entry name" value="Aminotransferase, class I"/>
    <property type="match status" value="1"/>
</dbReference>
<organism evidence="12 13">
    <name type="scientific">Heyndrickxia shackletonii</name>
    <dbReference type="NCBI Taxonomy" id="157838"/>
    <lineage>
        <taxon>Bacteria</taxon>
        <taxon>Bacillati</taxon>
        <taxon>Bacillota</taxon>
        <taxon>Bacilli</taxon>
        <taxon>Bacillales</taxon>
        <taxon>Bacillaceae</taxon>
        <taxon>Heyndrickxia</taxon>
    </lineage>
</organism>
<dbReference type="GO" id="GO:0008483">
    <property type="term" value="F:transaminase activity"/>
    <property type="evidence" value="ECO:0007669"/>
    <property type="project" value="UniProtKB-KW"/>
</dbReference>
<dbReference type="SUPFAM" id="SSF53383">
    <property type="entry name" value="PLP-dependent transferases"/>
    <property type="match status" value="1"/>
</dbReference>
<keyword evidence="7" id="KW-0663">Pyridoxal phosphate</keyword>
<dbReference type="PRINTS" id="PR00035">
    <property type="entry name" value="HTHGNTR"/>
</dbReference>
<dbReference type="Pfam" id="PF00155">
    <property type="entry name" value="Aminotran_1_2"/>
    <property type="match status" value="1"/>
</dbReference>
<dbReference type="Gene3D" id="1.10.10.10">
    <property type="entry name" value="Winged helix-like DNA-binding domain superfamily/Winged helix DNA-binding domain"/>
    <property type="match status" value="1"/>
</dbReference>
<feature type="domain" description="HTH gntR-type" evidence="11">
    <location>
        <begin position="17"/>
        <end position="85"/>
    </location>
</feature>
<dbReference type="InterPro" id="IPR015421">
    <property type="entry name" value="PyrdxlP-dep_Trfase_major"/>
</dbReference>
<dbReference type="InterPro" id="IPR015422">
    <property type="entry name" value="PyrdxlP-dep_Trfase_small"/>
</dbReference>
<dbReference type="InterPro" id="IPR000524">
    <property type="entry name" value="Tscrpt_reg_HTH_GntR"/>
</dbReference>
<dbReference type="InterPro" id="IPR004839">
    <property type="entry name" value="Aminotransferase_I/II_large"/>
</dbReference>
<dbReference type="STRING" id="157838.AN964_04150"/>
<keyword evidence="10" id="KW-0804">Transcription</keyword>
<dbReference type="Gene3D" id="3.90.1150.10">
    <property type="entry name" value="Aspartate Aminotransferase, domain 1"/>
    <property type="match status" value="1"/>
</dbReference>
<sequence length="488" mass="55680">MTKNIWEEFAINAKDKMPLYKQIIHQVEGMVHDGRLKPGTRLPSERKMAKLLNVSRMTITLANEEMKARGMVRSHQGSGTFILRGPRAKEVERDLDLPVEFAYPTGEINQGMDEIMRHGENTHLINLAGVGTAPEVHPGIELSQCFSEHLRKNPILLQLPSPTQGYEPLRLEMISWLKKVKIEVKLNEIMIVSGAMQGLDLISRLFLKPGDYVVMEEPGFLGAADAFKATGAKILRITLDEEGIRLDSLENMLMQFPIKFIYVNPTYQNPTGVTMSLKRRKKLLELCSKYGVLIVEDDPFSLLYFEDKPAPPIKSLGSDNVIYIQSFSKYLYPGIRLAVLVANEGIIHNLSKVKQRVDLHSNNLTQIALHAYISEGNLENHIWKLKSAYLERLHLMKELLNEGPYIHCKLPEGGVFLWCKVPKEIPTDRLLEFAVKNGFTFVPGNWMSGVGMFENYIRLAYTHPSLEWLKKGIKLLHHTILEYKEYQF</sequence>
<dbReference type="PANTHER" id="PTHR46577">
    <property type="entry name" value="HTH-TYPE TRANSCRIPTIONAL REGULATORY PROTEIN GABR"/>
    <property type="match status" value="1"/>
</dbReference>